<dbReference type="GO" id="GO:0031297">
    <property type="term" value="P:replication fork processing"/>
    <property type="evidence" value="ECO:0007669"/>
    <property type="project" value="TreeGrafter"/>
</dbReference>
<evidence type="ECO:0000313" key="3">
    <source>
        <dbReference type="EMBL" id="GAH28391.1"/>
    </source>
</evidence>
<dbReference type="SMART" id="SM00490">
    <property type="entry name" value="HELICc"/>
    <property type="match status" value="1"/>
</dbReference>
<dbReference type="EMBL" id="BARU01005219">
    <property type="protein sequence ID" value="GAH28391.1"/>
    <property type="molecule type" value="Genomic_DNA"/>
</dbReference>
<dbReference type="GO" id="GO:0006281">
    <property type="term" value="P:DNA repair"/>
    <property type="evidence" value="ECO:0007669"/>
    <property type="project" value="TreeGrafter"/>
</dbReference>
<dbReference type="PANTHER" id="PTHR45766">
    <property type="entry name" value="DNA ANNEALING HELICASE AND ENDONUCLEASE ZRANB3 FAMILY MEMBER"/>
    <property type="match status" value="1"/>
</dbReference>
<dbReference type="GO" id="GO:0043596">
    <property type="term" value="C:nuclear replication fork"/>
    <property type="evidence" value="ECO:0007669"/>
    <property type="project" value="TreeGrafter"/>
</dbReference>
<feature type="domain" description="Helicase C-terminal" evidence="2">
    <location>
        <begin position="62"/>
        <end position="214"/>
    </location>
</feature>
<protein>
    <recommendedName>
        <fullName evidence="2">Helicase C-terminal domain-containing protein</fullName>
    </recommendedName>
</protein>
<reference evidence="3" key="1">
    <citation type="journal article" date="2014" name="Front. Microbiol.">
        <title>High frequency of phylogenetically diverse reductive dehalogenase-homologous genes in deep subseafloor sedimentary metagenomes.</title>
        <authorList>
            <person name="Kawai M."/>
            <person name="Futagami T."/>
            <person name="Toyoda A."/>
            <person name="Takaki Y."/>
            <person name="Nishi S."/>
            <person name="Hori S."/>
            <person name="Arai W."/>
            <person name="Tsubouchi T."/>
            <person name="Morono Y."/>
            <person name="Uchiyama I."/>
            <person name="Ito T."/>
            <person name="Fujiyama A."/>
            <person name="Inagaki F."/>
            <person name="Takami H."/>
        </authorList>
    </citation>
    <scope>NUCLEOTIDE SEQUENCE</scope>
    <source>
        <strain evidence="3">Expedition CK06-06</strain>
    </source>
</reference>
<gene>
    <name evidence="3" type="ORF">S03H2_10104</name>
</gene>
<dbReference type="AlphaFoldDB" id="X1E552"/>
<keyword evidence="1" id="KW-0378">Hydrolase</keyword>
<dbReference type="Pfam" id="PF00271">
    <property type="entry name" value="Helicase_C"/>
    <property type="match status" value="1"/>
</dbReference>
<dbReference type="GO" id="GO:0016787">
    <property type="term" value="F:hydrolase activity"/>
    <property type="evidence" value="ECO:0007669"/>
    <property type="project" value="UniProtKB-KW"/>
</dbReference>
<dbReference type="CDD" id="cd18793">
    <property type="entry name" value="SF2_C_SNF"/>
    <property type="match status" value="1"/>
</dbReference>
<accession>X1E552</accession>
<dbReference type="InterPro" id="IPR027417">
    <property type="entry name" value="P-loop_NTPase"/>
</dbReference>
<dbReference type="SUPFAM" id="SSF52540">
    <property type="entry name" value="P-loop containing nucleoside triphosphate hydrolases"/>
    <property type="match status" value="1"/>
</dbReference>
<evidence type="ECO:0000259" key="2">
    <source>
        <dbReference type="PROSITE" id="PS51194"/>
    </source>
</evidence>
<dbReference type="PROSITE" id="PS51194">
    <property type="entry name" value="HELICASE_CTER"/>
    <property type="match status" value="1"/>
</dbReference>
<sequence>MQASLYAHALQDLVVDVRRVDDTYFKKHLGKFMARKWALLQICSNPGGIDPLYSEEPAKLLALDHIVRTIVEDRGLKIVLWSFFRHSLQAIAKRYARYGVVRIDGSVDSIEERALAIQRFQNDPSVMVFVGSPTAAGAGITLTAASHAVYESFSNQPAHYLQSVDRIHRRGQQNPVTSFVLISRPTIEQREFDKLMRKERRGHEVFGKRPTEPVTREGFLKDLLGD</sequence>
<dbReference type="Gene3D" id="3.40.50.300">
    <property type="entry name" value="P-loop containing nucleotide triphosphate hydrolases"/>
    <property type="match status" value="1"/>
</dbReference>
<dbReference type="InterPro" id="IPR049730">
    <property type="entry name" value="SNF2/RAD54-like_C"/>
</dbReference>
<name>X1E552_9ZZZZ</name>
<dbReference type="InterPro" id="IPR001650">
    <property type="entry name" value="Helicase_C-like"/>
</dbReference>
<organism evidence="3">
    <name type="scientific">marine sediment metagenome</name>
    <dbReference type="NCBI Taxonomy" id="412755"/>
    <lineage>
        <taxon>unclassified sequences</taxon>
        <taxon>metagenomes</taxon>
        <taxon>ecological metagenomes</taxon>
    </lineage>
</organism>
<dbReference type="PANTHER" id="PTHR45766:SF6">
    <property type="entry name" value="SWI_SNF-RELATED MATRIX-ASSOCIATED ACTIN-DEPENDENT REGULATOR OF CHROMATIN SUBFAMILY A-LIKE PROTEIN 1"/>
    <property type="match status" value="1"/>
</dbReference>
<comment type="caution">
    <text evidence="3">The sequence shown here is derived from an EMBL/GenBank/DDBJ whole genome shotgun (WGS) entry which is preliminary data.</text>
</comment>
<evidence type="ECO:0000256" key="1">
    <source>
        <dbReference type="ARBA" id="ARBA00022801"/>
    </source>
</evidence>
<proteinExistence type="predicted"/>